<name>A0A812N3S1_9DINO</name>
<dbReference type="InterPro" id="IPR001214">
    <property type="entry name" value="SET_dom"/>
</dbReference>
<dbReference type="PANTHER" id="PTHR13271:SF151">
    <property type="entry name" value="SET DOMAIN-CONTAINING PROTEIN 4"/>
    <property type="match status" value="1"/>
</dbReference>
<dbReference type="CDD" id="cd10527">
    <property type="entry name" value="SET_LSMT"/>
    <property type="match status" value="1"/>
</dbReference>
<protein>
    <submittedName>
        <fullName evidence="3">SETD4 protein</fullName>
    </submittedName>
</protein>
<feature type="region of interest" description="Disordered" evidence="1">
    <location>
        <begin position="353"/>
        <end position="373"/>
    </location>
</feature>
<dbReference type="Proteomes" id="UP000604046">
    <property type="component" value="Unassembled WGS sequence"/>
</dbReference>
<evidence type="ECO:0000259" key="2">
    <source>
        <dbReference type="PROSITE" id="PS50280"/>
    </source>
</evidence>
<dbReference type="SUPFAM" id="SSF82199">
    <property type="entry name" value="SET domain"/>
    <property type="match status" value="1"/>
</dbReference>
<accession>A0A812N3S1</accession>
<evidence type="ECO:0000313" key="3">
    <source>
        <dbReference type="EMBL" id="CAE7292376.1"/>
    </source>
</evidence>
<dbReference type="OrthoDB" id="441812at2759"/>
<evidence type="ECO:0000256" key="1">
    <source>
        <dbReference type="SAM" id="MobiDB-lite"/>
    </source>
</evidence>
<evidence type="ECO:0000313" key="4">
    <source>
        <dbReference type="Proteomes" id="UP000604046"/>
    </source>
</evidence>
<feature type="domain" description="SET" evidence="2">
    <location>
        <begin position="47"/>
        <end position="215"/>
    </location>
</feature>
<reference evidence="3" key="1">
    <citation type="submission" date="2021-02" db="EMBL/GenBank/DDBJ databases">
        <authorList>
            <person name="Dougan E. K."/>
            <person name="Rhodes N."/>
            <person name="Thang M."/>
            <person name="Chan C."/>
        </authorList>
    </citation>
    <scope>NUCLEOTIDE SEQUENCE</scope>
</reference>
<proteinExistence type="predicted"/>
<dbReference type="PANTHER" id="PTHR13271">
    <property type="entry name" value="UNCHARACTERIZED PUTATIVE METHYLTRANSFERASE"/>
    <property type="match status" value="1"/>
</dbReference>
<dbReference type="AlphaFoldDB" id="A0A812N3S1"/>
<dbReference type="InterPro" id="IPR046341">
    <property type="entry name" value="SET_dom_sf"/>
</dbReference>
<keyword evidence="4" id="KW-1185">Reference proteome</keyword>
<organism evidence="3 4">
    <name type="scientific">Symbiodinium natans</name>
    <dbReference type="NCBI Taxonomy" id="878477"/>
    <lineage>
        <taxon>Eukaryota</taxon>
        <taxon>Sar</taxon>
        <taxon>Alveolata</taxon>
        <taxon>Dinophyceae</taxon>
        <taxon>Suessiales</taxon>
        <taxon>Symbiodiniaceae</taxon>
        <taxon>Symbiodinium</taxon>
    </lineage>
</organism>
<dbReference type="Pfam" id="PF00856">
    <property type="entry name" value="SET"/>
    <property type="match status" value="1"/>
</dbReference>
<sequence length="373" mass="41053">MLCSHVDQSLQRFLDWCFEAGIRAGSLDVRSLRGRGRLLQATHELSEDVEILYVPADAIISEGVASQTYQASHWSLGVAHRLVEEDCLGRESRFQPYVQLLLEGEPHDLQIMERLPGCAGSLAREKVKLRALHIAELCAAMPTCTADRAARAVYAVDSRTVYSHPAQARALVPFFDFVNHSACPNARWTMDSDGSLRLVTTTRVEIGEEVTISYDSIPNARLLVTYGFVLDGEGPHRSVDLNLPFGKLPDTLDEGGPDAKQPVQVQILGNGTLRRRAPLVPLLHNLCSRSETVLAEHLAKQVAVELEQWQAADAKEDSRLTLLIDMSVEVLQSFLERILSWIQAADAKPLMSALGPPEEAVTGHSTSDDSQDS</sequence>
<gene>
    <name evidence="3" type="primary">SETD4</name>
    <name evidence="3" type="ORF">SNAT2548_LOCUS15413</name>
</gene>
<comment type="caution">
    <text evidence="3">The sequence shown here is derived from an EMBL/GenBank/DDBJ whole genome shotgun (WGS) entry which is preliminary data.</text>
</comment>
<dbReference type="EMBL" id="CAJNDS010001957">
    <property type="protein sequence ID" value="CAE7292376.1"/>
    <property type="molecule type" value="Genomic_DNA"/>
</dbReference>
<dbReference type="PROSITE" id="PS50280">
    <property type="entry name" value="SET"/>
    <property type="match status" value="1"/>
</dbReference>
<dbReference type="Gene3D" id="3.90.1410.10">
    <property type="entry name" value="set domain protein methyltransferase, domain 1"/>
    <property type="match status" value="1"/>
</dbReference>
<dbReference type="GO" id="GO:0016279">
    <property type="term" value="F:protein-lysine N-methyltransferase activity"/>
    <property type="evidence" value="ECO:0007669"/>
    <property type="project" value="TreeGrafter"/>
</dbReference>
<dbReference type="InterPro" id="IPR050600">
    <property type="entry name" value="SETD3_SETD6_MTase"/>
</dbReference>